<protein>
    <recommendedName>
        <fullName evidence="2">DUF4185 domain-containing protein</fullName>
    </recommendedName>
</protein>
<feature type="chain" id="PRO_5015644869" description="DUF4185 domain-containing protein" evidence="1">
    <location>
        <begin position="20"/>
        <end position="390"/>
    </location>
</feature>
<evidence type="ECO:0000313" key="4">
    <source>
        <dbReference type="Proteomes" id="UP000245647"/>
    </source>
</evidence>
<comment type="caution">
    <text evidence="3">The sequence shown here is derived from an EMBL/GenBank/DDBJ whole genome shotgun (WGS) entry which is preliminary data.</text>
</comment>
<keyword evidence="1" id="KW-0732">Signal</keyword>
<dbReference type="InterPro" id="IPR025442">
    <property type="entry name" value="DUF4185"/>
</dbReference>
<evidence type="ECO:0000313" key="3">
    <source>
        <dbReference type="EMBL" id="PWG81239.1"/>
    </source>
</evidence>
<gene>
    <name evidence="3" type="ORF">DDR33_07625</name>
</gene>
<evidence type="ECO:0000256" key="1">
    <source>
        <dbReference type="SAM" id="SignalP"/>
    </source>
</evidence>
<feature type="signal peptide" evidence="1">
    <location>
        <begin position="1"/>
        <end position="19"/>
    </location>
</feature>
<name>A0A2U2PJA5_9SPHI</name>
<proteinExistence type="predicted"/>
<dbReference type="RefSeq" id="WP_109415181.1">
    <property type="nucleotide sequence ID" value="NZ_QEAS01000005.1"/>
</dbReference>
<accession>A0A2U2PJA5</accession>
<dbReference type="OrthoDB" id="9765957at2"/>
<dbReference type="Pfam" id="PF13810">
    <property type="entry name" value="DUF4185"/>
    <property type="match status" value="1"/>
</dbReference>
<sequence>MKRLIAIVIVLSFCSQLFAQKKDLNYLKYSVEEAPEWSALFRRNSGWFGGDGIYTIPLNSPENKSAGQGTQTLFLFSDSMIGTIKSDSLRDGFRMIHNSVAILNGNSPLSENMKFNWKRNSKGDAESVFEPSTPKTQKGDYYWLGDGFINRTLNNTLYIFGYRIHNVSEEAFGFREIGNTLIKIPAGSNPPFSDYQQMDTPFFLQDGDNDIGSFGAGIFDNTKGSGAPSPDGYVYIYGVRGRSKNLLVARVKPGDFERFGQWRFWDGKAWNANIHKAAAVTDGVSNELSVSPLPDGRFALVFQLGGIGTTVGLRLGASPAGPFGPVIKIWDSSKDAEEKTYIMYNAKAHPSLSAPGELLISYNVNSVDFIKDLKRNPYLYRPRFIRVKLL</sequence>
<dbReference type="AlphaFoldDB" id="A0A2U2PJA5"/>
<dbReference type="Proteomes" id="UP000245647">
    <property type="component" value="Unassembled WGS sequence"/>
</dbReference>
<reference evidence="3 4" key="1">
    <citation type="submission" date="2018-04" db="EMBL/GenBank/DDBJ databases">
        <title>Pedobacter chongqingensis sp. nov., isolated from a rottenly hemp rope.</title>
        <authorList>
            <person name="Cai Y."/>
        </authorList>
    </citation>
    <scope>NUCLEOTIDE SEQUENCE [LARGE SCALE GENOMIC DNA]</scope>
    <source>
        <strain evidence="3 4">FJ4-8</strain>
    </source>
</reference>
<feature type="domain" description="DUF4185" evidence="2">
    <location>
        <begin position="229"/>
        <end position="329"/>
    </location>
</feature>
<dbReference type="EMBL" id="QEAS01000005">
    <property type="protein sequence ID" value="PWG81239.1"/>
    <property type="molecule type" value="Genomic_DNA"/>
</dbReference>
<evidence type="ECO:0000259" key="2">
    <source>
        <dbReference type="Pfam" id="PF13810"/>
    </source>
</evidence>
<keyword evidence="4" id="KW-1185">Reference proteome</keyword>
<organism evidence="3 4">
    <name type="scientific">Pararcticibacter amylolyticus</name>
    <dbReference type="NCBI Taxonomy" id="2173175"/>
    <lineage>
        <taxon>Bacteria</taxon>
        <taxon>Pseudomonadati</taxon>
        <taxon>Bacteroidota</taxon>
        <taxon>Sphingobacteriia</taxon>
        <taxon>Sphingobacteriales</taxon>
        <taxon>Sphingobacteriaceae</taxon>
        <taxon>Pararcticibacter</taxon>
    </lineage>
</organism>